<reference evidence="1" key="1">
    <citation type="submission" date="2016-07" db="EMBL/GenBank/DDBJ databases">
        <authorList>
            <person name="Bretaudeau A."/>
        </authorList>
    </citation>
    <scope>NUCLEOTIDE SEQUENCE</scope>
    <source>
        <strain evidence="1">Rice</strain>
        <tissue evidence="1">Whole body</tissue>
    </source>
</reference>
<sequence length="114" mass="13065">MDVGNTEVIFYFDHNVVLTPFMPINDLTDHLIIGNHCRPWIPGTSGLQDGVTACHSVLRQCSRLAFFTLALIGWYKNFVSANRHINFDVYRLGCRRGKRAYWSPDDKQSALHLL</sequence>
<gene>
    <name evidence="1" type="ORF">SFRICE_036768</name>
</gene>
<proteinExistence type="predicted"/>
<dbReference type="AlphaFoldDB" id="A0A2H1VIB1"/>
<dbReference type="EMBL" id="ODYU01002717">
    <property type="protein sequence ID" value="SOQ40573.1"/>
    <property type="molecule type" value="Genomic_DNA"/>
</dbReference>
<organism evidence="1">
    <name type="scientific">Spodoptera frugiperda</name>
    <name type="common">Fall armyworm</name>
    <dbReference type="NCBI Taxonomy" id="7108"/>
    <lineage>
        <taxon>Eukaryota</taxon>
        <taxon>Metazoa</taxon>
        <taxon>Ecdysozoa</taxon>
        <taxon>Arthropoda</taxon>
        <taxon>Hexapoda</taxon>
        <taxon>Insecta</taxon>
        <taxon>Pterygota</taxon>
        <taxon>Neoptera</taxon>
        <taxon>Endopterygota</taxon>
        <taxon>Lepidoptera</taxon>
        <taxon>Glossata</taxon>
        <taxon>Ditrysia</taxon>
        <taxon>Noctuoidea</taxon>
        <taxon>Noctuidae</taxon>
        <taxon>Amphipyrinae</taxon>
        <taxon>Spodoptera</taxon>
    </lineage>
</organism>
<evidence type="ECO:0000313" key="1">
    <source>
        <dbReference type="EMBL" id="SOQ40573.1"/>
    </source>
</evidence>
<protein>
    <submittedName>
        <fullName evidence="1">SFRICE_036768</fullName>
    </submittedName>
</protein>
<name>A0A2H1VIB1_SPOFR</name>
<accession>A0A2H1VIB1</accession>